<reference evidence="1" key="1">
    <citation type="journal article" date="2014" name="Front. Microbiol.">
        <title>High frequency of phylogenetically diverse reductive dehalogenase-homologous genes in deep subseafloor sedimentary metagenomes.</title>
        <authorList>
            <person name="Kawai M."/>
            <person name="Futagami T."/>
            <person name="Toyoda A."/>
            <person name="Takaki Y."/>
            <person name="Nishi S."/>
            <person name="Hori S."/>
            <person name="Arai W."/>
            <person name="Tsubouchi T."/>
            <person name="Morono Y."/>
            <person name="Uchiyama I."/>
            <person name="Ito T."/>
            <person name="Fujiyama A."/>
            <person name="Inagaki F."/>
            <person name="Takami H."/>
        </authorList>
    </citation>
    <scope>NUCLEOTIDE SEQUENCE</scope>
    <source>
        <strain evidence="1">Expedition CK06-06</strain>
    </source>
</reference>
<feature type="non-terminal residue" evidence="1">
    <location>
        <position position="1"/>
    </location>
</feature>
<protein>
    <submittedName>
        <fullName evidence="1">Uncharacterized protein</fullName>
    </submittedName>
</protein>
<comment type="caution">
    <text evidence="1">The sequence shown here is derived from an EMBL/GenBank/DDBJ whole genome shotgun (WGS) entry which is preliminary data.</text>
</comment>
<organism evidence="1">
    <name type="scientific">marine sediment metagenome</name>
    <dbReference type="NCBI Taxonomy" id="412755"/>
    <lineage>
        <taxon>unclassified sequences</taxon>
        <taxon>metagenomes</taxon>
        <taxon>ecological metagenomes</taxon>
    </lineage>
</organism>
<dbReference type="EMBL" id="BARU01003938">
    <property type="protein sequence ID" value="GAH29065.1"/>
    <property type="molecule type" value="Genomic_DNA"/>
</dbReference>
<gene>
    <name evidence="1" type="ORF">S03H2_08191</name>
</gene>
<accession>X1F942</accession>
<sequence length="65" mass="7866">RPEFALNRRIEKKKSIAKKYARYVHIGEKRALKEFMTIKQFLIKPEVQKELKLSEEEVEYLNKNS</sequence>
<dbReference type="AlphaFoldDB" id="X1F942"/>
<evidence type="ECO:0000313" key="1">
    <source>
        <dbReference type="EMBL" id="GAH29065.1"/>
    </source>
</evidence>
<name>X1F942_9ZZZZ</name>
<proteinExistence type="predicted"/>